<dbReference type="EMBL" id="REGN01011992">
    <property type="protein sequence ID" value="RMZ96659.1"/>
    <property type="molecule type" value="Genomic_DNA"/>
</dbReference>
<dbReference type="AlphaFoldDB" id="A0A3M7PCF7"/>
<comment type="caution">
    <text evidence="1">The sequence shown here is derived from an EMBL/GenBank/DDBJ whole genome shotgun (WGS) entry which is preliminary data.</text>
</comment>
<accession>A0A3M7PCF7</accession>
<sequence length="103" mass="12170">MLRRAERPRLLTLTTPHNTTSVFKKVMKNSEIFGVRYLGSTSTCIYSFPIKRKKKVLRKKFQHSLFCRLTSNLKDIIESIFRSSLKKKYLLAWFIGLILLIFN</sequence>
<reference evidence="1 2" key="1">
    <citation type="journal article" date="2018" name="Sci. Rep.">
        <title>Genomic signatures of local adaptation to the degree of environmental predictability in rotifers.</title>
        <authorList>
            <person name="Franch-Gras L."/>
            <person name="Hahn C."/>
            <person name="Garcia-Roger E.M."/>
            <person name="Carmona M.J."/>
            <person name="Serra M."/>
            <person name="Gomez A."/>
        </authorList>
    </citation>
    <scope>NUCLEOTIDE SEQUENCE [LARGE SCALE GENOMIC DNA]</scope>
    <source>
        <strain evidence="1">HYR1</strain>
    </source>
</reference>
<evidence type="ECO:0000313" key="1">
    <source>
        <dbReference type="EMBL" id="RMZ96659.1"/>
    </source>
</evidence>
<keyword evidence="2" id="KW-1185">Reference proteome</keyword>
<name>A0A3M7PCF7_BRAPC</name>
<protein>
    <submittedName>
        <fullName evidence="1">Uncharacterized protein</fullName>
    </submittedName>
</protein>
<dbReference type="Proteomes" id="UP000276133">
    <property type="component" value="Unassembled WGS sequence"/>
</dbReference>
<organism evidence="1 2">
    <name type="scientific">Brachionus plicatilis</name>
    <name type="common">Marine rotifer</name>
    <name type="synonym">Brachionus muelleri</name>
    <dbReference type="NCBI Taxonomy" id="10195"/>
    <lineage>
        <taxon>Eukaryota</taxon>
        <taxon>Metazoa</taxon>
        <taxon>Spiralia</taxon>
        <taxon>Gnathifera</taxon>
        <taxon>Rotifera</taxon>
        <taxon>Eurotatoria</taxon>
        <taxon>Monogononta</taxon>
        <taxon>Pseudotrocha</taxon>
        <taxon>Ploima</taxon>
        <taxon>Brachionidae</taxon>
        <taxon>Brachionus</taxon>
    </lineage>
</organism>
<evidence type="ECO:0000313" key="2">
    <source>
        <dbReference type="Proteomes" id="UP000276133"/>
    </source>
</evidence>
<proteinExistence type="predicted"/>
<gene>
    <name evidence="1" type="ORF">BpHYR1_007359</name>
</gene>